<dbReference type="AlphaFoldDB" id="A0A223S7K9"/>
<dbReference type="OrthoDB" id="5114325at2"/>
<evidence type="ECO:0000313" key="5">
    <source>
        <dbReference type="EMBL" id="ASU84104.1"/>
    </source>
</evidence>
<dbReference type="PANTHER" id="PTHR43464">
    <property type="entry name" value="METHYLTRANSFERASE"/>
    <property type="match status" value="1"/>
</dbReference>
<dbReference type="Gene3D" id="3.40.50.150">
    <property type="entry name" value="Vaccinia Virus protein VP39"/>
    <property type="match status" value="1"/>
</dbReference>
<proteinExistence type="predicted"/>
<dbReference type="InterPro" id="IPR041698">
    <property type="entry name" value="Methyltransf_25"/>
</dbReference>
<accession>A0A223S7K9</accession>
<evidence type="ECO:0000256" key="3">
    <source>
        <dbReference type="ARBA" id="ARBA00022691"/>
    </source>
</evidence>
<dbReference type="PANTHER" id="PTHR43464:SF19">
    <property type="entry name" value="UBIQUINONE BIOSYNTHESIS O-METHYLTRANSFERASE, MITOCHONDRIAL"/>
    <property type="match status" value="1"/>
</dbReference>
<keyword evidence="6" id="KW-1185">Reference proteome</keyword>
<dbReference type="CDD" id="cd02440">
    <property type="entry name" value="AdoMet_MTases"/>
    <property type="match status" value="1"/>
</dbReference>
<dbReference type="EMBL" id="CP022753">
    <property type="protein sequence ID" value="ASU84104.1"/>
    <property type="molecule type" value="Genomic_DNA"/>
</dbReference>
<keyword evidence="1" id="KW-0489">Methyltransferase</keyword>
<organism evidence="5 6">
    <name type="scientific">Nocardiopsis gilva YIM 90087</name>
    <dbReference type="NCBI Taxonomy" id="1235441"/>
    <lineage>
        <taxon>Bacteria</taxon>
        <taxon>Bacillati</taxon>
        <taxon>Actinomycetota</taxon>
        <taxon>Actinomycetes</taxon>
        <taxon>Streptosporangiales</taxon>
        <taxon>Nocardiopsidaceae</taxon>
        <taxon>Nocardiopsis</taxon>
    </lineage>
</organism>
<evidence type="ECO:0000259" key="4">
    <source>
        <dbReference type="Pfam" id="PF13649"/>
    </source>
</evidence>
<dbReference type="KEGG" id="ngv:CDO52_16085"/>
<dbReference type="GO" id="GO:0032259">
    <property type="term" value="P:methylation"/>
    <property type="evidence" value="ECO:0007669"/>
    <property type="project" value="UniProtKB-KW"/>
</dbReference>
<evidence type="ECO:0000256" key="2">
    <source>
        <dbReference type="ARBA" id="ARBA00022679"/>
    </source>
</evidence>
<reference evidence="5 6" key="1">
    <citation type="submission" date="2017-08" db="EMBL/GenBank/DDBJ databases">
        <title>The complete genome sequence of Nocardiopsis gilva YIM 90087.</title>
        <authorList>
            <person name="Yin M."/>
            <person name="Tang S."/>
        </authorList>
    </citation>
    <scope>NUCLEOTIDE SEQUENCE [LARGE SCALE GENOMIC DNA]</scope>
    <source>
        <strain evidence="5 6">YIM 90087</strain>
    </source>
</reference>
<dbReference type="Proteomes" id="UP000215005">
    <property type="component" value="Chromosome"/>
</dbReference>
<sequence length="312" mass="32427">MTTPAEHEPGLLDSVEELATGAWVLAALAAAMDADPTAPLSEEHGAVLGAAGYAERTADGWRLRPEHRAALDALPVPQALPAQIAWMLRQMSDAAAGRPGGAEEESDADLIAEGEASGQAVGALLDRLVDQLPDIGDLLGRPGLRVLDVGTGIGAVAATVVTRLPHARAVGLDIAPRALRLADDHLATRGVGDRVELRHRDVADLAETGAYDLVWLPLTVLAPQAAERALPRVCAALRPGGRVIATAAPRGRNAATGGVGEAVTRWRLARAGITPWSPAELARRLTATGLDDVREIELPPPATTVVVARRPG</sequence>
<evidence type="ECO:0000313" key="6">
    <source>
        <dbReference type="Proteomes" id="UP000215005"/>
    </source>
</evidence>
<dbReference type="GO" id="GO:0008168">
    <property type="term" value="F:methyltransferase activity"/>
    <property type="evidence" value="ECO:0007669"/>
    <property type="project" value="UniProtKB-KW"/>
</dbReference>
<protein>
    <recommendedName>
        <fullName evidence="4">Methyltransferase domain-containing protein</fullName>
    </recommendedName>
</protein>
<keyword evidence="3" id="KW-0949">S-adenosyl-L-methionine</keyword>
<evidence type="ECO:0000256" key="1">
    <source>
        <dbReference type="ARBA" id="ARBA00022603"/>
    </source>
</evidence>
<dbReference type="RefSeq" id="WP_094932496.1">
    <property type="nucleotide sequence ID" value="NZ_CP022753.1"/>
</dbReference>
<gene>
    <name evidence="5" type="ORF">CDO52_16085</name>
</gene>
<feature type="domain" description="Methyltransferase" evidence="4">
    <location>
        <begin position="146"/>
        <end position="241"/>
    </location>
</feature>
<name>A0A223S7K9_9ACTN</name>
<dbReference type="InterPro" id="IPR029063">
    <property type="entry name" value="SAM-dependent_MTases_sf"/>
</dbReference>
<dbReference type="SUPFAM" id="SSF53335">
    <property type="entry name" value="S-adenosyl-L-methionine-dependent methyltransferases"/>
    <property type="match status" value="1"/>
</dbReference>
<dbReference type="Pfam" id="PF13649">
    <property type="entry name" value="Methyltransf_25"/>
    <property type="match status" value="1"/>
</dbReference>
<keyword evidence="2" id="KW-0808">Transferase</keyword>